<dbReference type="OrthoDB" id="9792323at2"/>
<dbReference type="EMBL" id="WTYH01000001">
    <property type="protein sequence ID" value="MXO93017.1"/>
    <property type="molecule type" value="Genomic_DNA"/>
</dbReference>
<reference evidence="2 3" key="1">
    <citation type="submission" date="2019-12" db="EMBL/GenBank/DDBJ databases">
        <title>Genomic-based taxomic classification of the family Erythrobacteraceae.</title>
        <authorList>
            <person name="Xu L."/>
        </authorList>
    </citation>
    <scope>NUCLEOTIDE SEQUENCE [LARGE SCALE GENOMIC DNA]</scope>
    <source>
        <strain evidence="2 3">RC4-10-4</strain>
    </source>
</reference>
<dbReference type="Pfam" id="PF00903">
    <property type="entry name" value="Glyoxalase"/>
    <property type="match status" value="1"/>
</dbReference>
<dbReference type="AlphaFoldDB" id="A0A845A233"/>
<sequence>MAVLDYCEMPVGRVAQEVAFDEKAFGWRFTHYGPDYAAHEEGPCQLALNGTADTQQARAILAVIRVDAIEAARAQVVAAGGTIAVDIYAYPGGRRFHFTDPAGLELACYEPAEG</sequence>
<dbReference type="PANTHER" id="PTHR33993">
    <property type="entry name" value="GLYOXALASE-RELATED"/>
    <property type="match status" value="1"/>
</dbReference>
<evidence type="ECO:0000313" key="3">
    <source>
        <dbReference type="Proteomes" id="UP000460626"/>
    </source>
</evidence>
<proteinExistence type="predicted"/>
<dbReference type="InterPro" id="IPR037523">
    <property type="entry name" value="VOC_core"/>
</dbReference>
<dbReference type="InterPro" id="IPR052164">
    <property type="entry name" value="Anthracycline_SecMetBiosynth"/>
</dbReference>
<dbReference type="Gene3D" id="3.10.180.10">
    <property type="entry name" value="2,3-Dihydroxybiphenyl 1,2-Dioxygenase, domain 1"/>
    <property type="match status" value="1"/>
</dbReference>
<dbReference type="SUPFAM" id="SSF54593">
    <property type="entry name" value="Glyoxalase/Bleomycin resistance protein/Dihydroxybiphenyl dioxygenase"/>
    <property type="match status" value="1"/>
</dbReference>
<dbReference type="InterPro" id="IPR004360">
    <property type="entry name" value="Glyas_Fos-R_dOase_dom"/>
</dbReference>
<evidence type="ECO:0000313" key="2">
    <source>
        <dbReference type="EMBL" id="MXO93017.1"/>
    </source>
</evidence>
<feature type="domain" description="VOC" evidence="1">
    <location>
        <begin position="3"/>
        <end position="111"/>
    </location>
</feature>
<gene>
    <name evidence="2" type="ORF">GRI62_05285</name>
</gene>
<dbReference type="RefSeq" id="WP_131452332.1">
    <property type="nucleotide sequence ID" value="NZ_BMJK01000001.1"/>
</dbReference>
<name>A0A845A233_9SPHN</name>
<keyword evidence="3" id="KW-1185">Reference proteome</keyword>
<dbReference type="PANTHER" id="PTHR33993:SF1">
    <property type="entry name" value="GLYOXALASE FAMILY PROTEIN"/>
    <property type="match status" value="1"/>
</dbReference>
<dbReference type="Proteomes" id="UP000460626">
    <property type="component" value="Unassembled WGS sequence"/>
</dbReference>
<evidence type="ECO:0000259" key="1">
    <source>
        <dbReference type="PROSITE" id="PS51819"/>
    </source>
</evidence>
<comment type="caution">
    <text evidence="2">The sequence shown here is derived from an EMBL/GenBank/DDBJ whole genome shotgun (WGS) entry which is preliminary data.</text>
</comment>
<protein>
    <submittedName>
        <fullName evidence="2">VOC family protein</fullName>
    </submittedName>
</protein>
<dbReference type="InterPro" id="IPR029068">
    <property type="entry name" value="Glyas_Bleomycin-R_OHBP_Dase"/>
</dbReference>
<organism evidence="2 3">
    <name type="scientific">Aurantiacibacter arachoides</name>
    <dbReference type="NCBI Taxonomy" id="1850444"/>
    <lineage>
        <taxon>Bacteria</taxon>
        <taxon>Pseudomonadati</taxon>
        <taxon>Pseudomonadota</taxon>
        <taxon>Alphaproteobacteria</taxon>
        <taxon>Sphingomonadales</taxon>
        <taxon>Erythrobacteraceae</taxon>
        <taxon>Aurantiacibacter</taxon>
    </lineage>
</organism>
<accession>A0A845A233</accession>
<dbReference type="PROSITE" id="PS51819">
    <property type="entry name" value="VOC"/>
    <property type="match status" value="1"/>
</dbReference>